<organism evidence="3 4">
    <name type="scientific">Pararobbsia silviterrae</name>
    <dbReference type="NCBI Taxonomy" id="1792498"/>
    <lineage>
        <taxon>Bacteria</taxon>
        <taxon>Pseudomonadati</taxon>
        <taxon>Pseudomonadota</taxon>
        <taxon>Betaproteobacteria</taxon>
        <taxon>Burkholderiales</taxon>
        <taxon>Burkholderiaceae</taxon>
        <taxon>Pararobbsia</taxon>
    </lineage>
</organism>
<accession>A0A494WZK4</accession>
<feature type="domain" description="DUF3658" evidence="2">
    <location>
        <begin position="212"/>
        <end position="310"/>
    </location>
</feature>
<dbReference type="Pfam" id="PF12395">
    <property type="entry name" value="DUF3658"/>
    <property type="match status" value="1"/>
</dbReference>
<reference evidence="3 4" key="1">
    <citation type="submission" date="2018-10" db="EMBL/GenBank/DDBJ databases">
        <title>Robbsia sp. DHC34, isolated from soil.</title>
        <authorList>
            <person name="Gao Z.-H."/>
            <person name="Qiu L.-H."/>
        </authorList>
    </citation>
    <scope>NUCLEOTIDE SEQUENCE [LARGE SCALE GENOMIC DNA]</scope>
    <source>
        <strain evidence="3 4">DHC34</strain>
    </source>
</reference>
<dbReference type="Proteomes" id="UP000270342">
    <property type="component" value="Unassembled WGS sequence"/>
</dbReference>
<dbReference type="AlphaFoldDB" id="A0A494WZK4"/>
<dbReference type="InterPro" id="IPR022123">
    <property type="entry name" value="DUF3658"/>
</dbReference>
<dbReference type="Pfam" id="PF08874">
    <property type="entry name" value="DUF1835"/>
    <property type="match status" value="1"/>
</dbReference>
<gene>
    <name evidence="3" type="ORF">D7S86_28825</name>
</gene>
<sequence length="324" mass="35819">MEPHLLSVSSSKTDIIETQYPTISNVNAVQRRNARHAASCRSATSRHRRPIGNTDNNPTFMRYLHVVNGDCAAQVLARALSVAGRDDEVVCLRDDLAIGPIDQIDDAPHARASFWQNVLASDDAALASAFDTEVASIQALARSEFEVVVWHGRSAGDQLALRRVAFHLRSMPDRFNEVGLTLQELDPSSVGPGGQTAVALYSTDILRARLPTIAPVSMLRMSRLALEWQELKRVSSEVRHLSTHTIVGGSFCDIDAQIIERLDPVWQALPPFVRSIMDAHTGFYATDTLIDWRIRELVSMGTVAIRGDGQTREICRMHISVDSE</sequence>
<keyword evidence="4" id="KW-1185">Reference proteome</keyword>
<evidence type="ECO:0000259" key="2">
    <source>
        <dbReference type="Pfam" id="PF12395"/>
    </source>
</evidence>
<name>A0A494WZK4_9BURK</name>
<comment type="caution">
    <text evidence="3">The sequence shown here is derived from an EMBL/GenBank/DDBJ whole genome shotgun (WGS) entry which is preliminary data.</text>
</comment>
<evidence type="ECO:0000313" key="4">
    <source>
        <dbReference type="Proteomes" id="UP000270342"/>
    </source>
</evidence>
<feature type="domain" description="DUF1835" evidence="1">
    <location>
        <begin position="64"/>
        <end position="178"/>
    </location>
</feature>
<evidence type="ECO:0000259" key="1">
    <source>
        <dbReference type="Pfam" id="PF08874"/>
    </source>
</evidence>
<dbReference type="EMBL" id="RBZU01000030">
    <property type="protein sequence ID" value="RKP43540.1"/>
    <property type="molecule type" value="Genomic_DNA"/>
</dbReference>
<evidence type="ECO:0000313" key="3">
    <source>
        <dbReference type="EMBL" id="RKP43540.1"/>
    </source>
</evidence>
<dbReference type="InterPro" id="IPR014973">
    <property type="entry name" value="DUF1835"/>
</dbReference>
<proteinExistence type="predicted"/>
<protein>
    <submittedName>
        <fullName evidence="3">DUF1835 domain-containing protein</fullName>
    </submittedName>
</protein>